<dbReference type="PANTHER" id="PTHR21382:SF1">
    <property type="entry name" value="NADH DEHYDROGENASE [UBIQUINONE] 1 ALPHA SUBCOMPLEX SUBUNIT 11"/>
    <property type="match status" value="1"/>
</dbReference>
<evidence type="ECO:0000313" key="9">
    <source>
        <dbReference type="Proteomes" id="UP000321518"/>
    </source>
</evidence>
<dbReference type="Proteomes" id="UP000321518">
    <property type="component" value="Unassembled WGS sequence"/>
</dbReference>
<evidence type="ECO:0000256" key="5">
    <source>
        <dbReference type="ARBA" id="ARBA00023128"/>
    </source>
</evidence>
<keyword evidence="6 7" id="KW-0472">Membrane</keyword>
<accession>A0A511KFW7</accession>
<dbReference type="EMBL" id="BJWK01000005">
    <property type="protein sequence ID" value="GEM08324.1"/>
    <property type="molecule type" value="Genomic_DNA"/>
</dbReference>
<feature type="transmembrane region" description="Helical" evidence="7">
    <location>
        <begin position="39"/>
        <end position="60"/>
    </location>
</feature>
<protein>
    <submittedName>
        <fullName evidence="8">Mitochondrial inner membrane translocase complex, subunit Tim17/22</fullName>
    </submittedName>
</protein>
<evidence type="ECO:0000256" key="1">
    <source>
        <dbReference type="ARBA" id="ARBA00004448"/>
    </source>
</evidence>
<dbReference type="GO" id="GO:0045271">
    <property type="term" value="C:respiratory chain complex I"/>
    <property type="evidence" value="ECO:0007669"/>
    <property type="project" value="InterPro"/>
</dbReference>
<dbReference type="PANTHER" id="PTHR21382">
    <property type="entry name" value="NADH-UBIQUINONE OXIDOREDUCTASE SUBUNIT"/>
    <property type="match status" value="1"/>
</dbReference>
<organism evidence="8 9">
    <name type="scientific">Rhodotorula toruloides</name>
    <name type="common">Yeast</name>
    <name type="synonym">Rhodosporidium toruloides</name>
    <dbReference type="NCBI Taxonomy" id="5286"/>
    <lineage>
        <taxon>Eukaryota</taxon>
        <taxon>Fungi</taxon>
        <taxon>Dikarya</taxon>
        <taxon>Basidiomycota</taxon>
        <taxon>Pucciniomycotina</taxon>
        <taxon>Microbotryomycetes</taxon>
        <taxon>Sporidiobolales</taxon>
        <taxon>Sporidiobolaceae</taxon>
        <taxon>Rhodotorula</taxon>
    </lineage>
</organism>
<feature type="transmembrane region" description="Helical" evidence="7">
    <location>
        <begin position="80"/>
        <end position="103"/>
    </location>
</feature>
<keyword evidence="3" id="KW-0999">Mitochondrion inner membrane</keyword>
<reference evidence="8 9" key="1">
    <citation type="submission" date="2019-07" db="EMBL/GenBank/DDBJ databases">
        <title>Rhodotorula toruloides NBRC10032 genome sequencing.</title>
        <authorList>
            <person name="Shida Y."/>
            <person name="Takaku H."/>
            <person name="Ogasawara W."/>
            <person name="Mori K."/>
        </authorList>
    </citation>
    <scope>NUCLEOTIDE SEQUENCE [LARGE SCALE GENOMIC DNA]</scope>
    <source>
        <strain evidence="8 9">NBRC10032</strain>
    </source>
</reference>
<evidence type="ECO:0000256" key="4">
    <source>
        <dbReference type="ARBA" id="ARBA00022989"/>
    </source>
</evidence>
<sequence>MPKQYEQLRETQDIALPPRSFLPPLEPTQLPKAYHRSSLVANGADGLAFGAGAGLFSSSVANALQTHNRGALGVFTRTGWMIPAFGSVGLTLGVSNAAVANLIESHDNGVAGAAGGAAAGFVIGLWKGSLPAAFGLALFTGAIYGTIDLAGGFGADSGRRSALSRPEREQDRLSYLKKRDSLEA</sequence>
<dbReference type="OrthoDB" id="1913277at2759"/>
<dbReference type="GO" id="GO:0005743">
    <property type="term" value="C:mitochondrial inner membrane"/>
    <property type="evidence" value="ECO:0007669"/>
    <property type="project" value="UniProtKB-SubCell"/>
</dbReference>
<evidence type="ECO:0000313" key="8">
    <source>
        <dbReference type="EMBL" id="GEM08324.1"/>
    </source>
</evidence>
<keyword evidence="2 7" id="KW-0812">Transmembrane</keyword>
<evidence type="ECO:0000256" key="2">
    <source>
        <dbReference type="ARBA" id="ARBA00022692"/>
    </source>
</evidence>
<comment type="caution">
    <text evidence="8">The sequence shown here is derived from an EMBL/GenBank/DDBJ whole genome shotgun (WGS) entry which is preliminary data.</text>
</comment>
<evidence type="ECO:0000256" key="3">
    <source>
        <dbReference type="ARBA" id="ARBA00022792"/>
    </source>
</evidence>
<dbReference type="GO" id="GO:0006120">
    <property type="term" value="P:mitochondrial electron transport, NADH to ubiquinone"/>
    <property type="evidence" value="ECO:0007669"/>
    <property type="project" value="InterPro"/>
</dbReference>
<proteinExistence type="predicted"/>
<keyword evidence="5" id="KW-0496">Mitochondrion</keyword>
<feature type="transmembrane region" description="Helical" evidence="7">
    <location>
        <begin position="132"/>
        <end position="155"/>
    </location>
</feature>
<keyword evidence="4 7" id="KW-1133">Transmembrane helix</keyword>
<feature type="transmembrane region" description="Helical" evidence="7">
    <location>
        <begin position="110"/>
        <end position="126"/>
    </location>
</feature>
<dbReference type="AlphaFoldDB" id="A0A511KFW7"/>
<comment type="subcellular location">
    <subcellularLocation>
        <location evidence="1">Mitochondrion inner membrane</location>
        <topology evidence="1">Multi-pass membrane protein</topology>
    </subcellularLocation>
</comment>
<gene>
    <name evidence="8" type="ORF">Rt10032_c05g2341</name>
</gene>
<evidence type="ECO:0000256" key="7">
    <source>
        <dbReference type="SAM" id="Phobius"/>
    </source>
</evidence>
<evidence type="ECO:0000256" key="6">
    <source>
        <dbReference type="ARBA" id="ARBA00023136"/>
    </source>
</evidence>
<dbReference type="InterPro" id="IPR039205">
    <property type="entry name" value="NDUFA11"/>
</dbReference>
<name>A0A511KFW7_RHOTO</name>